<protein>
    <recommendedName>
        <fullName evidence="4">Methyltransferase domain-containing protein</fullName>
    </recommendedName>
</protein>
<keyword evidence="3" id="KW-1185">Reference proteome</keyword>
<dbReference type="PANTHER" id="PTHR43861">
    <property type="entry name" value="TRANS-ACONITATE 2-METHYLTRANSFERASE-RELATED"/>
    <property type="match status" value="1"/>
</dbReference>
<name>A0ABN6V0R3_9BACT</name>
<proteinExistence type="predicted"/>
<dbReference type="Gene3D" id="3.40.50.150">
    <property type="entry name" value="Vaccinia Virus protein VP39"/>
    <property type="match status" value="1"/>
</dbReference>
<dbReference type="CDD" id="cd02440">
    <property type="entry name" value="AdoMet_MTases"/>
    <property type="match status" value="1"/>
</dbReference>
<dbReference type="EMBL" id="AP027079">
    <property type="protein sequence ID" value="BDU70466.1"/>
    <property type="molecule type" value="Genomic_DNA"/>
</dbReference>
<dbReference type="Proteomes" id="UP001242010">
    <property type="component" value="Chromosome"/>
</dbReference>
<gene>
    <name evidence="2" type="ORF">GETHOR_25670</name>
</gene>
<dbReference type="SUPFAM" id="SSF53335">
    <property type="entry name" value="S-adenosyl-L-methionine-dependent methyltransferases"/>
    <property type="match status" value="1"/>
</dbReference>
<evidence type="ECO:0000313" key="3">
    <source>
        <dbReference type="Proteomes" id="UP001242010"/>
    </source>
</evidence>
<reference evidence="3" key="1">
    <citation type="journal article" date="2023" name="Int. J. Syst. Evol. Microbiol.">
        <title>Mesoterricola silvestris gen. nov., sp. nov., Mesoterricola sediminis sp. nov., Geothrix oryzae sp. nov., Geothrix edaphica sp. nov., Geothrix rubra sp. nov., and Geothrix limicola sp. nov., six novel members of Acidobacteriota isolated from soils.</title>
        <authorList>
            <person name="Itoh H."/>
            <person name="Sugisawa Y."/>
            <person name="Mise K."/>
            <person name="Xu Z."/>
            <person name="Kuniyasu M."/>
            <person name="Ushijima N."/>
            <person name="Kawano K."/>
            <person name="Kobayashi E."/>
            <person name="Shiratori Y."/>
            <person name="Masuda Y."/>
            <person name="Senoo K."/>
        </authorList>
    </citation>
    <scope>NUCLEOTIDE SEQUENCE [LARGE SCALE GENOMIC DNA]</scope>
    <source>
        <strain evidence="3">Red222</strain>
    </source>
</reference>
<evidence type="ECO:0000313" key="2">
    <source>
        <dbReference type="EMBL" id="BDU70466.1"/>
    </source>
</evidence>
<dbReference type="RefSeq" id="WP_286354185.1">
    <property type="nucleotide sequence ID" value="NZ_AP027079.1"/>
</dbReference>
<keyword evidence="1" id="KW-0808">Transferase</keyword>
<dbReference type="PANTHER" id="PTHR43861:SF3">
    <property type="entry name" value="PUTATIVE (AFU_ORTHOLOGUE AFUA_2G14390)-RELATED"/>
    <property type="match status" value="1"/>
</dbReference>
<sequence>MKDGMASDYYQAEKGKNYAMRIGHNDLNHLGYTLQAQLFQPYLTSEDTVLDFGCANGSLVVALRKTIKKIEGLEINETTRKIALSQEIHTYGSLEEIPGDKRYHKIISNHVLEHIPNAYGTLCALREKLHPGGKLIVVVPIEDIRQKENRVWVPHNLDRHLHTWTPLQFGNLLDEAGLIPEHLDIITQAWHPKLFFLGTGVLQRLAGWMLASVKCRRQLLAVASRRS</sequence>
<evidence type="ECO:0000256" key="1">
    <source>
        <dbReference type="ARBA" id="ARBA00022679"/>
    </source>
</evidence>
<evidence type="ECO:0008006" key="4">
    <source>
        <dbReference type="Google" id="ProtNLM"/>
    </source>
</evidence>
<dbReference type="Pfam" id="PF13489">
    <property type="entry name" value="Methyltransf_23"/>
    <property type="match status" value="1"/>
</dbReference>
<organism evidence="2 3">
    <name type="scientific">Geothrix oryzae</name>
    <dbReference type="NCBI Taxonomy" id="2927975"/>
    <lineage>
        <taxon>Bacteria</taxon>
        <taxon>Pseudomonadati</taxon>
        <taxon>Acidobacteriota</taxon>
        <taxon>Holophagae</taxon>
        <taxon>Holophagales</taxon>
        <taxon>Holophagaceae</taxon>
        <taxon>Geothrix</taxon>
    </lineage>
</organism>
<dbReference type="InterPro" id="IPR029063">
    <property type="entry name" value="SAM-dependent_MTases_sf"/>
</dbReference>
<accession>A0ABN6V0R3</accession>